<gene>
    <name evidence="3" type="ORF">RB602_12590</name>
</gene>
<accession>A0AA97F727</accession>
<dbReference type="PANTHER" id="PTHR11941">
    <property type="entry name" value="ENOYL-COA HYDRATASE-RELATED"/>
    <property type="match status" value="1"/>
</dbReference>
<protein>
    <submittedName>
        <fullName evidence="3">Enoyl-CoA hydratase/isomerase family protein</fullName>
    </submittedName>
</protein>
<evidence type="ECO:0000313" key="3">
    <source>
        <dbReference type="EMBL" id="WOE74676.1"/>
    </source>
</evidence>
<dbReference type="Proteomes" id="UP001302429">
    <property type="component" value="Chromosome"/>
</dbReference>
<dbReference type="InterPro" id="IPR018376">
    <property type="entry name" value="Enoyl-CoA_hyd/isom_CS"/>
</dbReference>
<name>A0AA97F727_9SPHN</name>
<dbReference type="CDD" id="cd06558">
    <property type="entry name" value="crotonase-like"/>
    <property type="match status" value="1"/>
</dbReference>
<dbReference type="PROSITE" id="PS00166">
    <property type="entry name" value="ENOYL_COA_HYDRATASE"/>
    <property type="match status" value="1"/>
</dbReference>
<dbReference type="KEGG" id="acoa:RB602_12590"/>
<dbReference type="Pfam" id="PF00378">
    <property type="entry name" value="ECH_1"/>
    <property type="match status" value="1"/>
</dbReference>
<dbReference type="Gene3D" id="3.90.226.10">
    <property type="entry name" value="2-enoyl-CoA Hydratase, Chain A, domain 1"/>
    <property type="match status" value="1"/>
</dbReference>
<sequence length="263" mass="28001">MAAVEYVHENGVARITLNSPPQNRIGNELVAGLTAAIMDVAGRNDTRALLLSATGPDFSWGGDIRNWQNISHKDFGATLEQALQLTNTFEDFPFPTIAAVQGQCSGGGYELALRADIIIAADNARFGHSEATIGVFTFLGGVQRVADRIGRGRALEWAYTAEMIEAQRALDLGLVNQCVPSDELADTAESWVEKLASGATLAHAAHKKLLRAWSTSGVAAADAMIPQMAEDIHASADLQDHLPAAIAAVEAGEPRPKFPFKGQ</sequence>
<evidence type="ECO:0000313" key="4">
    <source>
        <dbReference type="Proteomes" id="UP001302429"/>
    </source>
</evidence>
<reference evidence="3 4" key="1">
    <citation type="submission" date="2023-10" db="EMBL/GenBank/DDBJ databases">
        <title>Complete genome sequence of a Sphingomonadaceae bacterium.</title>
        <authorList>
            <person name="Yan C."/>
        </authorList>
    </citation>
    <scope>NUCLEOTIDE SEQUENCE [LARGE SCALE GENOMIC DNA]</scope>
    <source>
        <strain evidence="3 4">SCSIO 66989</strain>
    </source>
</reference>
<dbReference type="InterPro" id="IPR029045">
    <property type="entry name" value="ClpP/crotonase-like_dom_sf"/>
</dbReference>
<dbReference type="SUPFAM" id="SSF52096">
    <property type="entry name" value="ClpP/crotonase"/>
    <property type="match status" value="1"/>
</dbReference>
<dbReference type="EMBL" id="CP136594">
    <property type="protein sequence ID" value="WOE74676.1"/>
    <property type="molecule type" value="Genomic_DNA"/>
</dbReference>
<dbReference type="RefSeq" id="WP_317080936.1">
    <property type="nucleotide sequence ID" value="NZ_CP136594.1"/>
</dbReference>
<keyword evidence="4" id="KW-1185">Reference proteome</keyword>
<organism evidence="3 4">
    <name type="scientific">Alterisphingorhabdus coralli</name>
    <dbReference type="NCBI Taxonomy" id="3071408"/>
    <lineage>
        <taxon>Bacteria</taxon>
        <taxon>Pseudomonadati</taxon>
        <taxon>Pseudomonadota</taxon>
        <taxon>Alphaproteobacteria</taxon>
        <taxon>Sphingomonadales</taxon>
        <taxon>Sphingomonadaceae</taxon>
        <taxon>Alterisphingorhabdus (ex Yan et al. 2024)</taxon>
    </lineage>
</organism>
<evidence type="ECO:0000256" key="1">
    <source>
        <dbReference type="ARBA" id="ARBA00005254"/>
    </source>
</evidence>
<dbReference type="AlphaFoldDB" id="A0AA97F727"/>
<comment type="similarity">
    <text evidence="1 2">Belongs to the enoyl-CoA hydratase/isomerase family.</text>
</comment>
<dbReference type="PANTHER" id="PTHR11941:SF54">
    <property type="entry name" value="ENOYL-COA HYDRATASE, MITOCHONDRIAL"/>
    <property type="match status" value="1"/>
</dbReference>
<proteinExistence type="inferred from homology"/>
<evidence type="ECO:0000256" key="2">
    <source>
        <dbReference type="RuleBase" id="RU003707"/>
    </source>
</evidence>
<dbReference type="InterPro" id="IPR001753">
    <property type="entry name" value="Enoyl-CoA_hydra/iso"/>
</dbReference>
<dbReference type="GO" id="GO:0006635">
    <property type="term" value="P:fatty acid beta-oxidation"/>
    <property type="evidence" value="ECO:0007669"/>
    <property type="project" value="TreeGrafter"/>
</dbReference>
<dbReference type="GO" id="GO:0003824">
    <property type="term" value="F:catalytic activity"/>
    <property type="evidence" value="ECO:0007669"/>
    <property type="project" value="InterPro"/>
</dbReference>